<dbReference type="EMBL" id="SRYG01000008">
    <property type="protein sequence ID" value="TGY66258.1"/>
    <property type="molecule type" value="Genomic_DNA"/>
</dbReference>
<proteinExistence type="predicted"/>
<name>A0AC61R7Z7_9FIRM</name>
<protein>
    <submittedName>
        <fullName evidence="1">Uncharacterized protein</fullName>
    </submittedName>
</protein>
<evidence type="ECO:0000313" key="2">
    <source>
        <dbReference type="Proteomes" id="UP000308836"/>
    </source>
</evidence>
<gene>
    <name evidence="1" type="ORF">E5336_05270</name>
</gene>
<keyword evidence="2" id="KW-1185">Reference proteome</keyword>
<accession>A0AC61R7Z7</accession>
<reference evidence="1" key="1">
    <citation type="submission" date="2019-04" db="EMBL/GenBank/DDBJ databases">
        <title>Microbes associate with the intestines of laboratory mice.</title>
        <authorList>
            <person name="Navarre W."/>
            <person name="Wong E."/>
            <person name="Huang K."/>
            <person name="Tropini C."/>
            <person name="Ng K."/>
            <person name="Yu B."/>
        </authorList>
    </citation>
    <scope>NUCLEOTIDE SEQUENCE</scope>
    <source>
        <strain evidence="1">NM09_H32</strain>
    </source>
</reference>
<sequence length="621" mass="69211">MFMQKKLIPFMIAAAMLSEGPVPLLAREEKPAPAKEAETNNQDDKEKEPVEESGQTPEMQIETISKNTANKTFKLEEGKALRFESTDDSIVTISDCTFELSGKTLSDGDDKTRNLKEYFKLFVGDNVVFDHCDFKTQGSQTMDSITDSNLFLQGENIVFKKCTFSASHYEGRYLSAYMGEATFLDCHFDIQDHLKQPAFNVTEAKVQFDNTTIDMTGMEADQPCVYANSQDSGALSFVNNSKLTIKDNKADAMQLNATPVELQNSKVLVQNNQNGIAGGTWTLKKKSNVSSLENAGIGLSIFSPMTIDDSTMLLNGNTGQIDGFIDVDFFMNNTTLVLKNVKDVTLGSYVSQGSTIEKEDDSVFEGTKLVKDEAETLTDMSEPKKEETSDETAGADEKQPAVDEKDDAGDVQQKPAEVKKFDVTVRYIDSQTDEDLHEYVVYGQPEGENYNFQDLIEANVPKDFKIVAVQGEVSGTLAKPIEIVVSVQPISRYYVRVNYLNIENDESIHPSNQVVGLKEDAKWDVSKFDKIEINGYEYVKTDRETKGDGLKEDTIINVYYKKIIPNSLQPNQKPSKLQGTNTSAKTNEGFYITIGFVALAAVLLLVVKFFTRKDQDEDKEE</sequence>
<organism evidence="1 2">
    <name type="scientific">Dubosiella muris</name>
    <dbReference type="NCBI Taxonomy" id="3038133"/>
    <lineage>
        <taxon>Bacteria</taxon>
        <taxon>Bacillati</taxon>
        <taxon>Bacillota</taxon>
        <taxon>Erysipelotrichia</taxon>
        <taxon>Erysipelotrichales</taxon>
        <taxon>Erysipelotrichaceae</taxon>
        <taxon>Dubosiella</taxon>
    </lineage>
</organism>
<dbReference type="Proteomes" id="UP000308836">
    <property type="component" value="Unassembled WGS sequence"/>
</dbReference>
<evidence type="ECO:0000313" key="1">
    <source>
        <dbReference type="EMBL" id="TGY66258.1"/>
    </source>
</evidence>
<comment type="caution">
    <text evidence="1">The sequence shown here is derived from an EMBL/GenBank/DDBJ whole genome shotgun (WGS) entry which is preliminary data.</text>
</comment>